<feature type="region of interest" description="Disordered" evidence="1">
    <location>
        <begin position="61"/>
        <end position="171"/>
    </location>
</feature>
<keyword evidence="3" id="KW-1185">Reference proteome</keyword>
<sequence length="171" mass="19463">MDSPPIDISMTNNNGNINNNGNNVLFAQLQSLTENLQAMVGNQNTNSNNALLATHEYLASEKKQNGAVRHEPYIKQHNTRRRQTKTGDKAGNPIVDDEDGGMDHDEGMTEDVQSDESEEESSEEESSSEEYEGQELNKRTYLMWTKSRDETNTIKPKHNRVEFRRKHRGDP</sequence>
<dbReference type="Proteomes" id="UP000789831">
    <property type="component" value="Unassembled WGS sequence"/>
</dbReference>
<evidence type="ECO:0000256" key="1">
    <source>
        <dbReference type="SAM" id="MobiDB-lite"/>
    </source>
</evidence>
<dbReference type="AlphaFoldDB" id="A0A9N9AGN6"/>
<evidence type="ECO:0000313" key="3">
    <source>
        <dbReference type="Proteomes" id="UP000789831"/>
    </source>
</evidence>
<protein>
    <submittedName>
        <fullName evidence="2">324_t:CDS:1</fullName>
    </submittedName>
</protein>
<feature type="compositionally biased region" description="Acidic residues" evidence="1">
    <location>
        <begin position="108"/>
        <end position="133"/>
    </location>
</feature>
<accession>A0A9N9AGN6</accession>
<feature type="compositionally biased region" description="Basic residues" evidence="1">
    <location>
        <begin position="155"/>
        <end position="171"/>
    </location>
</feature>
<organism evidence="2 3">
    <name type="scientific">Ambispora gerdemannii</name>
    <dbReference type="NCBI Taxonomy" id="144530"/>
    <lineage>
        <taxon>Eukaryota</taxon>
        <taxon>Fungi</taxon>
        <taxon>Fungi incertae sedis</taxon>
        <taxon>Mucoromycota</taxon>
        <taxon>Glomeromycotina</taxon>
        <taxon>Glomeromycetes</taxon>
        <taxon>Archaeosporales</taxon>
        <taxon>Ambisporaceae</taxon>
        <taxon>Ambispora</taxon>
    </lineage>
</organism>
<evidence type="ECO:0000313" key="2">
    <source>
        <dbReference type="EMBL" id="CAG8529386.1"/>
    </source>
</evidence>
<name>A0A9N9AGN6_9GLOM</name>
<dbReference type="EMBL" id="CAJVPL010000785">
    <property type="protein sequence ID" value="CAG8529386.1"/>
    <property type="molecule type" value="Genomic_DNA"/>
</dbReference>
<gene>
    <name evidence="2" type="ORF">AGERDE_LOCUS5635</name>
</gene>
<reference evidence="2" key="1">
    <citation type="submission" date="2021-06" db="EMBL/GenBank/DDBJ databases">
        <authorList>
            <person name="Kallberg Y."/>
            <person name="Tangrot J."/>
            <person name="Rosling A."/>
        </authorList>
    </citation>
    <scope>NUCLEOTIDE SEQUENCE</scope>
    <source>
        <strain evidence="2">MT106</strain>
    </source>
</reference>
<feature type="compositionally biased region" description="Basic and acidic residues" evidence="1">
    <location>
        <begin position="61"/>
        <end position="74"/>
    </location>
</feature>
<proteinExistence type="predicted"/>
<comment type="caution">
    <text evidence="2">The sequence shown here is derived from an EMBL/GenBank/DDBJ whole genome shotgun (WGS) entry which is preliminary data.</text>
</comment>